<evidence type="ECO:0000256" key="3">
    <source>
        <dbReference type="ARBA" id="ARBA00007579"/>
    </source>
</evidence>
<dbReference type="InterPro" id="IPR011876">
    <property type="entry name" value="IsopentenylPP_isomerase_typ1"/>
</dbReference>
<dbReference type="FunFam" id="3.90.79.10:FF:000012">
    <property type="entry name" value="Isopentenyl-diphosphate Delta-isomerase 1"/>
    <property type="match status" value="1"/>
</dbReference>
<feature type="compositionally biased region" description="Polar residues" evidence="13">
    <location>
        <begin position="113"/>
        <end position="123"/>
    </location>
</feature>
<keyword evidence="11 15" id="KW-0413">Isomerase</keyword>
<evidence type="ECO:0000256" key="2">
    <source>
        <dbReference type="ARBA" id="ARBA00004826"/>
    </source>
</evidence>
<feature type="region of interest" description="Disordered" evidence="13">
    <location>
        <begin position="177"/>
        <end position="205"/>
    </location>
</feature>
<keyword evidence="6" id="KW-0479">Metal-binding</keyword>
<evidence type="ECO:0000256" key="6">
    <source>
        <dbReference type="ARBA" id="ARBA00022723"/>
    </source>
</evidence>
<feature type="region of interest" description="Disordered" evidence="13">
    <location>
        <begin position="1"/>
        <end position="141"/>
    </location>
</feature>
<dbReference type="GO" id="GO:0006694">
    <property type="term" value="P:steroid biosynthetic process"/>
    <property type="evidence" value="ECO:0007669"/>
    <property type="project" value="UniProtKB-KW"/>
</dbReference>
<dbReference type="InterPro" id="IPR015797">
    <property type="entry name" value="NUDIX_hydrolase-like_dom_sf"/>
</dbReference>
<keyword evidence="5" id="KW-0444">Lipid biosynthesis</keyword>
<dbReference type="Gene3D" id="3.90.79.10">
    <property type="entry name" value="Nucleoside Triphosphate Pyrophosphohydrolase"/>
    <property type="match status" value="1"/>
</dbReference>
<evidence type="ECO:0000256" key="11">
    <source>
        <dbReference type="ARBA" id="ARBA00023235"/>
    </source>
</evidence>
<proteinExistence type="inferred from homology"/>
<organism evidence="15 16">
    <name type="scientific">Synchytrium microbalum</name>
    <dbReference type="NCBI Taxonomy" id="1806994"/>
    <lineage>
        <taxon>Eukaryota</taxon>
        <taxon>Fungi</taxon>
        <taxon>Fungi incertae sedis</taxon>
        <taxon>Chytridiomycota</taxon>
        <taxon>Chytridiomycota incertae sedis</taxon>
        <taxon>Chytridiomycetes</taxon>
        <taxon>Synchytriales</taxon>
        <taxon>Synchytriaceae</taxon>
        <taxon>Synchytrium</taxon>
    </lineage>
</organism>
<dbReference type="GO" id="GO:0009240">
    <property type="term" value="P:isopentenyl diphosphate biosynthetic process"/>
    <property type="evidence" value="ECO:0007669"/>
    <property type="project" value="TreeGrafter"/>
</dbReference>
<feature type="domain" description="Nudix hydrolase" evidence="14">
    <location>
        <begin position="391"/>
        <end position="542"/>
    </location>
</feature>
<evidence type="ECO:0000256" key="12">
    <source>
        <dbReference type="ARBA" id="ARBA00029294"/>
    </source>
</evidence>
<dbReference type="NCBIfam" id="TIGR02150">
    <property type="entry name" value="IPP_isom_1"/>
    <property type="match status" value="1"/>
</dbReference>
<feature type="compositionally biased region" description="Low complexity" evidence="13">
    <location>
        <begin position="51"/>
        <end position="60"/>
    </location>
</feature>
<evidence type="ECO:0000259" key="14">
    <source>
        <dbReference type="PROSITE" id="PS51462"/>
    </source>
</evidence>
<gene>
    <name evidence="15" type="primary">IDI1</name>
    <name evidence="15" type="ORF">SmJEL517_g05039</name>
</gene>
<evidence type="ECO:0000256" key="9">
    <source>
        <dbReference type="ARBA" id="ARBA00023098"/>
    </source>
</evidence>
<dbReference type="PROSITE" id="PS51462">
    <property type="entry name" value="NUDIX"/>
    <property type="match status" value="1"/>
</dbReference>
<keyword evidence="8" id="KW-0752">Steroid biosynthesis</keyword>
<dbReference type="RefSeq" id="XP_031023035.1">
    <property type="nucleotide sequence ID" value="XM_031170967.1"/>
</dbReference>
<evidence type="ECO:0000256" key="1">
    <source>
        <dbReference type="ARBA" id="ARBA00001946"/>
    </source>
</evidence>
<dbReference type="GeneID" id="42006264"/>
<evidence type="ECO:0000256" key="4">
    <source>
        <dbReference type="ARBA" id="ARBA00012057"/>
    </source>
</evidence>
<dbReference type="PANTHER" id="PTHR10885">
    <property type="entry name" value="ISOPENTENYL-DIPHOSPHATE DELTA-ISOMERASE"/>
    <property type="match status" value="1"/>
</dbReference>
<keyword evidence="7" id="KW-0460">Magnesium</keyword>
<comment type="catalytic activity">
    <reaction evidence="12">
        <text>isopentenyl diphosphate = dimethylallyl diphosphate</text>
        <dbReference type="Rhea" id="RHEA:23284"/>
        <dbReference type="ChEBI" id="CHEBI:57623"/>
        <dbReference type="ChEBI" id="CHEBI:128769"/>
        <dbReference type="EC" id="5.3.3.2"/>
    </reaction>
    <physiologicalReaction direction="left-to-right" evidence="12">
        <dbReference type="Rhea" id="RHEA:23285"/>
    </physiologicalReaction>
</comment>
<dbReference type="GO" id="GO:0005737">
    <property type="term" value="C:cytoplasm"/>
    <property type="evidence" value="ECO:0007669"/>
    <property type="project" value="TreeGrafter"/>
</dbReference>
<dbReference type="Pfam" id="PF00293">
    <property type="entry name" value="NUDIX"/>
    <property type="match status" value="1"/>
</dbReference>
<feature type="compositionally biased region" description="Acidic residues" evidence="13">
    <location>
        <begin position="11"/>
        <end position="22"/>
    </location>
</feature>
<comment type="cofactor">
    <cofactor evidence="1">
        <name>Mg(2+)</name>
        <dbReference type="ChEBI" id="CHEBI:18420"/>
    </cofactor>
</comment>
<reference evidence="15 16" key="1">
    <citation type="journal article" date="2019" name="Sci. Rep.">
        <title>Comparative genomics of chytrid fungi reveal insights into the obligate biotrophic and pathogenic lifestyle of Synchytrium endobioticum.</title>
        <authorList>
            <person name="van de Vossenberg B.T.L.H."/>
            <person name="Warris S."/>
            <person name="Nguyen H.D.T."/>
            <person name="van Gent-Pelzer M.P.E."/>
            <person name="Joly D.L."/>
            <person name="van de Geest H.C."/>
            <person name="Bonants P.J.M."/>
            <person name="Smith D.S."/>
            <person name="Levesque C.A."/>
            <person name="van der Lee T.A.J."/>
        </authorList>
    </citation>
    <scope>NUCLEOTIDE SEQUENCE [LARGE SCALE GENOMIC DNA]</scope>
    <source>
        <strain evidence="15 16">JEL517</strain>
    </source>
</reference>
<dbReference type="InterPro" id="IPR000086">
    <property type="entry name" value="NUDIX_hydrolase_dom"/>
</dbReference>
<protein>
    <recommendedName>
        <fullName evidence="4">isopentenyl-diphosphate Delta-isomerase</fullName>
        <ecNumber evidence="4">5.3.3.2</ecNumber>
    </recommendedName>
</protein>
<comment type="caution">
    <text evidence="15">The sequence shown here is derived from an EMBL/GenBank/DDBJ whole genome shotgun (WGS) entry which is preliminary data.</text>
</comment>
<dbReference type="PANTHER" id="PTHR10885:SF0">
    <property type="entry name" value="ISOPENTENYL-DIPHOSPHATE DELTA-ISOMERASE"/>
    <property type="match status" value="1"/>
</dbReference>
<dbReference type="EC" id="5.3.3.2" evidence="4"/>
<feature type="compositionally biased region" description="Pro residues" evidence="13">
    <location>
        <begin position="35"/>
        <end position="50"/>
    </location>
</feature>
<dbReference type="CDD" id="cd02885">
    <property type="entry name" value="NUDIX_IPP_Isomerase"/>
    <property type="match status" value="1"/>
</dbReference>
<evidence type="ECO:0000256" key="10">
    <source>
        <dbReference type="ARBA" id="ARBA00023229"/>
    </source>
</evidence>
<feature type="compositionally biased region" description="Low complexity" evidence="13">
    <location>
        <begin position="177"/>
        <end position="190"/>
    </location>
</feature>
<evidence type="ECO:0000256" key="5">
    <source>
        <dbReference type="ARBA" id="ARBA00022516"/>
    </source>
</evidence>
<keyword evidence="9" id="KW-0443">Lipid metabolism</keyword>
<name>A0A507BX41_9FUNG</name>
<keyword evidence="10" id="KW-0414">Isoprene biosynthesis</keyword>
<dbReference type="GO" id="GO:0050992">
    <property type="term" value="P:dimethylallyl diphosphate biosynthetic process"/>
    <property type="evidence" value="ECO:0007669"/>
    <property type="project" value="UniProtKB-UniPathway"/>
</dbReference>
<comment type="similarity">
    <text evidence="3">Belongs to the IPP isomerase type 1 family.</text>
</comment>
<dbReference type="GO" id="GO:0004452">
    <property type="term" value="F:isopentenyl-diphosphate delta-isomerase activity"/>
    <property type="evidence" value="ECO:0007669"/>
    <property type="project" value="UniProtKB-EC"/>
</dbReference>
<feature type="compositionally biased region" description="Polar residues" evidence="13">
    <location>
        <begin position="193"/>
        <end position="205"/>
    </location>
</feature>
<dbReference type="UniPathway" id="UPA00059">
    <property type="reaction ID" value="UER00104"/>
</dbReference>
<dbReference type="STRING" id="1806994.A0A507BX41"/>
<dbReference type="AlphaFoldDB" id="A0A507BX41"/>
<dbReference type="GO" id="GO:0046872">
    <property type="term" value="F:metal ion binding"/>
    <property type="evidence" value="ECO:0007669"/>
    <property type="project" value="UniProtKB-KW"/>
</dbReference>
<feature type="compositionally biased region" description="Basic residues" evidence="13">
    <location>
        <begin position="61"/>
        <end position="76"/>
    </location>
</feature>
<evidence type="ECO:0000313" key="16">
    <source>
        <dbReference type="Proteomes" id="UP000319731"/>
    </source>
</evidence>
<accession>A0A507BX41</accession>
<evidence type="ECO:0000256" key="13">
    <source>
        <dbReference type="SAM" id="MobiDB-lite"/>
    </source>
</evidence>
<dbReference type="Proteomes" id="UP000319731">
    <property type="component" value="Unassembled WGS sequence"/>
</dbReference>
<evidence type="ECO:0000256" key="8">
    <source>
        <dbReference type="ARBA" id="ARBA00022955"/>
    </source>
</evidence>
<sequence length="570" mass="61945">MFARRGWYGNDSDEEEEEEEVVIVEPPKPAVVAPVEPPKPVVVAPAPAPPAQAASGSSGRSRSRSKSRKNNSRSRSRGGNNNNISRPSTATSPTAPSVSSSIASVVTTAPAGKSNSTSQTSPVAKQAPAPNARSSSTNNQATQEAATAAIVAASQAIALATKALNASSHALNAIEGGSDLVSDSSVGGDRVATRSSGQEMSRTNGTIVKSTATRNKVAIFWDKSFSTPTTISQDNAVATLQKFALKRDGTIASVHVYERAGKNMMSQTAAAVDLIEVAMGAKNDTWIVLASNSDDLSYAVSRVQKLGLLASPLARVATLPIPKQAVFATLINKMANVDWSQYDDEQASDERDMYCVRLMSEMCIVVDKDDVPIGAKSKKDCHLMENISQGLLHRAFSVFLFDSQNRLLLQQRADEKITFPGYWTNTCCSHPLMVQDEVIEEDQQGARNAAQRKLDHELGIASAEIPLDSLKFLTRIHYLAPSDGVWGEHEIDYIFVTRQKTVTVHPNPNEVKDFKYVTQDELRQMMKDAEDKKIKLTPWFALIADSFLFPWWNNLDNLESMKDVGTIHHG</sequence>
<dbReference type="EMBL" id="QEAO01000041">
    <property type="protein sequence ID" value="TPX31661.1"/>
    <property type="molecule type" value="Genomic_DNA"/>
</dbReference>
<dbReference type="SUPFAM" id="SSF55811">
    <property type="entry name" value="Nudix"/>
    <property type="match status" value="1"/>
</dbReference>
<evidence type="ECO:0000256" key="7">
    <source>
        <dbReference type="ARBA" id="ARBA00022842"/>
    </source>
</evidence>
<comment type="pathway">
    <text evidence="2">Isoprenoid biosynthesis; dimethylallyl diphosphate biosynthesis; dimethylallyl diphosphate from isopentenyl diphosphate: step 1/1.</text>
</comment>
<keyword evidence="16" id="KW-1185">Reference proteome</keyword>
<evidence type="ECO:0000313" key="15">
    <source>
        <dbReference type="EMBL" id="TPX31661.1"/>
    </source>
</evidence>
<dbReference type="OrthoDB" id="510307at2759"/>
<feature type="compositionally biased region" description="Low complexity" evidence="13">
    <location>
        <begin position="77"/>
        <end position="111"/>
    </location>
</feature>